<dbReference type="PANTHER" id="PTHR47939">
    <property type="entry name" value="MEMBRANE-ASSOCIATED SALT-INDUCIBLE PROTEIN-LIKE"/>
    <property type="match status" value="1"/>
</dbReference>
<evidence type="ECO:0000313" key="6">
    <source>
        <dbReference type="Proteomes" id="UP001428341"/>
    </source>
</evidence>
<feature type="repeat" description="PPR" evidence="3">
    <location>
        <begin position="295"/>
        <end position="330"/>
    </location>
</feature>
<comment type="caution">
    <text evidence="5">The sequence shown here is derived from an EMBL/GenBank/DDBJ whole genome shotgun (WGS) entry which is preliminary data.</text>
</comment>
<dbReference type="InterPro" id="IPR011990">
    <property type="entry name" value="TPR-like_helical_dom_sf"/>
</dbReference>
<dbReference type="NCBIfam" id="TIGR00756">
    <property type="entry name" value="PPR"/>
    <property type="match status" value="11"/>
</dbReference>
<keyword evidence="6" id="KW-1185">Reference proteome</keyword>
<feature type="repeat" description="PPR" evidence="3">
    <location>
        <begin position="260"/>
        <end position="294"/>
    </location>
</feature>
<feature type="repeat" description="PPR" evidence="3">
    <location>
        <begin position="506"/>
        <end position="540"/>
    </location>
</feature>
<sequence length="595" mass="66995">MKNKELNDIPISKSKESNGYPQRRSNSIDFCGHKSEAAANGVGLPMTLLFFTVRPSRVRASTIAAIAHFHGLANGGSRPFDEKEVNYRCSNEFWFVKVVCTLLLRSSYLSDTCARYLCEKLSPLNSLEVIKRLDNPKLGLKFLEFSRVNLSLNHSFKTYNLVMRSLCEMGLHDSVQVVFDYMRSDGHLPNSPMIEFFVSSCIRAGKCDAAKGLLSQFRPGEVTMSTFMYNSLLNALVKQNNADEAVYMFKEYFRLYSQPDSWTFNILIRGLCRIGEVKKAFEFFYDMGSFGCSPDIVTYNTLISGLCRVNEVARGHELLKEVKFKSEFSPDVVTYTSVISGYCKLGKMDKAMSIYNEMNSCGIKPSAVTFNVLIDGFGKVGNMVSAEYMRERMLSFSYLPDVVTFSSLIDGYCRNGQLNQGLKLCDEMKGKNLSPNVYTFAILINALCKENRLNDARRFLKQLKWNDLVPKPFMYNPVIDGFCKAGNVDEANVIVAEMEEKRCKPDKVTFTILIIGHCMKGRMVEAISIFNKMLTIGCAPDDITVNSLISCLLKGGMPNEAFRIMQRASEDLNLQLPSWKKAVPLRTNTDIPVAA</sequence>
<feature type="repeat" description="PPR" evidence="3">
    <location>
        <begin position="225"/>
        <end position="259"/>
    </location>
</feature>
<dbReference type="Gene3D" id="1.25.40.10">
    <property type="entry name" value="Tetratricopeptide repeat domain"/>
    <property type="match status" value="4"/>
</dbReference>
<feature type="region of interest" description="Disordered" evidence="4">
    <location>
        <begin position="1"/>
        <end position="24"/>
    </location>
</feature>
<feature type="repeat" description="PPR" evidence="3">
    <location>
        <begin position="436"/>
        <end position="470"/>
    </location>
</feature>
<evidence type="ECO:0008006" key="7">
    <source>
        <dbReference type="Google" id="ProtNLM"/>
    </source>
</evidence>
<gene>
    <name evidence="5" type="ORF">WN944_002377</name>
</gene>
<evidence type="ECO:0000313" key="5">
    <source>
        <dbReference type="EMBL" id="KAK9210008.1"/>
    </source>
</evidence>
<feature type="repeat" description="PPR" evidence="3">
    <location>
        <begin position="401"/>
        <end position="435"/>
    </location>
</feature>
<dbReference type="AlphaFoldDB" id="A0AAP0MI66"/>
<comment type="similarity">
    <text evidence="1">Belongs to the PPR family. P subfamily.</text>
</comment>
<dbReference type="PANTHER" id="PTHR47939:SF13">
    <property type="entry name" value="OS03G0201400 PROTEIN"/>
    <property type="match status" value="1"/>
</dbReference>
<name>A0AAP0MI66_9ROSI</name>
<dbReference type="Pfam" id="PF13041">
    <property type="entry name" value="PPR_2"/>
    <property type="match status" value="4"/>
</dbReference>
<feature type="repeat" description="PPR" evidence="3">
    <location>
        <begin position="331"/>
        <end position="365"/>
    </location>
</feature>
<accession>A0AAP0MI66</accession>
<feature type="repeat" description="PPR" evidence="3">
    <location>
        <begin position="471"/>
        <end position="505"/>
    </location>
</feature>
<dbReference type="Proteomes" id="UP001428341">
    <property type="component" value="Unassembled WGS sequence"/>
</dbReference>
<keyword evidence="2" id="KW-0677">Repeat</keyword>
<dbReference type="EMBL" id="JBCGBO010000004">
    <property type="protein sequence ID" value="KAK9210008.1"/>
    <property type="molecule type" value="Genomic_DNA"/>
</dbReference>
<organism evidence="5 6">
    <name type="scientific">Citrus x changshan-huyou</name>
    <dbReference type="NCBI Taxonomy" id="2935761"/>
    <lineage>
        <taxon>Eukaryota</taxon>
        <taxon>Viridiplantae</taxon>
        <taxon>Streptophyta</taxon>
        <taxon>Embryophyta</taxon>
        <taxon>Tracheophyta</taxon>
        <taxon>Spermatophyta</taxon>
        <taxon>Magnoliopsida</taxon>
        <taxon>eudicotyledons</taxon>
        <taxon>Gunneridae</taxon>
        <taxon>Pentapetalae</taxon>
        <taxon>rosids</taxon>
        <taxon>malvids</taxon>
        <taxon>Sapindales</taxon>
        <taxon>Rutaceae</taxon>
        <taxon>Aurantioideae</taxon>
        <taxon>Citrus</taxon>
    </lineage>
</organism>
<evidence type="ECO:0000256" key="4">
    <source>
        <dbReference type="SAM" id="MobiDB-lite"/>
    </source>
</evidence>
<dbReference type="Pfam" id="PF01535">
    <property type="entry name" value="PPR"/>
    <property type="match status" value="3"/>
</dbReference>
<evidence type="ECO:0000256" key="1">
    <source>
        <dbReference type="ARBA" id="ARBA00007626"/>
    </source>
</evidence>
<reference evidence="5 6" key="1">
    <citation type="submission" date="2024-05" db="EMBL/GenBank/DDBJ databases">
        <title>Haplotype-resolved chromosome-level genome assembly of Huyou (Citrus changshanensis).</title>
        <authorList>
            <person name="Miao C."/>
            <person name="Chen W."/>
            <person name="Wu Y."/>
            <person name="Wang L."/>
            <person name="Zhao S."/>
            <person name="Grierson D."/>
            <person name="Xu C."/>
            <person name="Chen K."/>
        </authorList>
    </citation>
    <scope>NUCLEOTIDE SEQUENCE [LARGE SCALE GENOMIC DNA]</scope>
    <source>
        <strain evidence="5">01-14</strain>
        <tissue evidence="5">Leaf</tissue>
    </source>
</reference>
<feature type="repeat" description="PPR" evidence="3">
    <location>
        <begin position="155"/>
        <end position="189"/>
    </location>
</feature>
<evidence type="ECO:0000256" key="2">
    <source>
        <dbReference type="ARBA" id="ARBA00022737"/>
    </source>
</evidence>
<protein>
    <recommendedName>
        <fullName evidence="7">Pentatricopeptide repeat-containing protein</fullName>
    </recommendedName>
</protein>
<proteinExistence type="inferred from homology"/>
<dbReference type="InterPro" id="IPR050667">
    <property type="entry name" value="PPR-containing_protein"/>
</dbReference>
<dbReference type="InterPro" id="IPR002885">
    <property type="entry name" value="PPR_rpt"/>
</dbReference>
<feature type="repeat" description="PPR" evidence="3">
    <location>
        <begin position="366"/>
        <end position="400"/>
    </location>
</feature>
<evidence type="ECO:0000256" key="3">
    <source>
        <dbReference type="PROSITE-ProRule" id="PRU00708"/>
    </source>
</evidence>
<dbReference type="PROSITE" id="PS51375">
    <property type="entry name" value="PPR"/>
    <property type="match status" value="10"/>
</dbReference>